<dbReference type="RefSeq" id="WP_374684749.1">
    <property type="nucleotide sequence ID" value="NZ_JALIGE010000073.1"/>
</dbReference>
<evidence type="ECO:0000313" key="1">
    <source>
        <dbReference type="EMBL" id="MCS2161746.1"/>
    </source>
</evidence>
<dbReference type="Pfam" id="PF11776">
    <property type="entry name" value="RcnB"/>
    <property type="match status" value="1"/>
</dbReference>
<dbReference type="InterPro" id="IPR024572">
    <property type="entry name" value="RcnB"/>
</dbReference>
<accession>A0ABT2E1K9</accession>
<proteinExistence type="predicted"/>
<reference evidence="1 2" key="1">
    <citation type="submission" date="2022-04" db="EMBL/GenBank/DDBJ databases">
        <title>Proposal of a three novel species of Scandinavium, Scandinavium hiltneri, Scandinavium manionii, Scandinavium tedordense.</title>
        <authorList>
            <person name="Maddock D.W."/>
            <person name="Brady C.L."/>
            <person name="Denman S."/>
            <person name="Arnold D."/>
        </authorList>
    </citation>
    <scope>NUCLEOTIDE SEQUENCE [LARGE SCALE GENOMIC DNA]</scope>
    <source>
        <strain evidence="1 2">H11S7</strain>
    </source>
</reference>
<sequence>MIALPCIAFANDYNFDEHTFRSNYHEYSIGDKAPDINFTKDYNITSWRIRHLPAPKPGTFWSYMDGTYVLLRNSDHKIIDAKSSDIFYRHMKD</sequence>
<protein>
    <submittedName>
        <fullName evidence="1">RcnB family protein</fullName>
    </submittedName>
</protein>
<dbReference type="Proteomes" id="UP001205357">
    <property type="component" value="Unassembled WGS sequence"/>
</dbReference>
<dbReference type="Gene3D" id="3.10.450.160">
    <property type="entry name" value="inner membrane protein cigr"/>
    <property type="match status" value="1"/>
</dbReference>
<dbReference type="EMBL" id="JALIGE010000073">
    <property type="protein sequence ID" value="MCS2161746.1"/>
    <property type="molecule type" value="Genomic_DNA"/>
</dbReference>
<gene>
    <name evidence="1" type="ORF">MUU47_11570</name>
</gene>
<name>A0ABT2E1K9_9ENTR</name>
<comment type="caution">
    <text evidence="1">The sequence shown here is derived from an EMBL/GenBank/DDBJ whole genome shotgun (WGS) entry which is preliminary data.</text>
</comment>
<evidence type="ECO:0000313" key="2">
    <source>
        <dbReference type="Proteomes" id="UP001205357"/>
    </source>
</evidence>
<organism evidence="1 2">
    <name type="scientific">Scandinavium hiltneri</name>
    <dbReference type="NCBI Taxonomy" id="2926519"/>
    <lineage>
        <taxon>Bacteria</taxon>
        <taxon>Pseudomonadati</taxon>
        <taxon>Pseudomonadota</taxon>
        <taxon>Gammaproteobacteria</taxon>
        <taxon>Enterobacterales</taxon>
        <taxon>Enterobacteriaceae</taxon>
        <taxon>Scandinavium</taxon>
    </lineage>
</organism>
<keyword evidence="2" id="KW-1185">Reference proteome</keyword>